<dbReference type="RefSeq" id="WP_098196255.1">
    <property type="nucleotide sequence ID" value="NZ_CP023777.1"/>
</dbReference>
<organism evidence="5 6">
    <name type="scientific">Chitinophaga caeni</name>
    <dbReference type="NCBI Taxonomy" id="2029983"/>
    <lineage>
        <taxon>Bacteria</taxon>
        <taxon>Pseudomonadati</taxon>
        <taxon>Bacteroidota</taxon>
        <taxon>Chitinophagia</taxon>
        <taxon>Chitinophagales</taxon>
        <taxon>Chitinophagaceae</taxon>
        <taxon>Chitinophaga</taxon>
    </lineage>
</organism>
<dbReference type="InterPro" id="IPR009057">
    <property type="entry name" value="Homeodomain-like_sf"/>
</dbReference>
<evidence type="ECO:0000256" key="2">
    <source>
        <dbReference type="ARBA" id="ARBA00023125"/>
    </source>
</evidence>
<keyword evidence="6" id="KW-1185">Reference proteome</keyword>
<evidence type="ECO:0000256" key="1">
    <source>
        <dbReference type="ARBA" id="ARBA00023015"/>
    </source>
</evidence>
<dbReference type="GO" id="GO:0003700">
    <property type="term" value="F:DNA-binding transcription factor activity"/>
    <property type="evidence" value="ECO:0007669"/>
    <property type="project" value="InterPro"/>
</dbReference>
<dbReference type="Gene3D" id="1.10.10.60">
    <property type="entry name" value="Homeodomain-like"/>
    <property type="match status" value="1"/>
</dbReference>
<protein>
    <submittedName>
        <fullName evidence="5">AraC family transcriptional regulator</fullName>
    </submittedName>
</protein>
<keyword evidence="2" id="KW-0238">DNA-binding</keyword>
<dbReference type="PANTHER" id="PTHR43280:SF32">
    <property type="entry name" value="TRANSCRIPTIONAL REGULATORY PROTEIN"/>
    <property type="match status" value="1"/>
</dbReference>
<gene>
    <name evidence="5" type="ORF">COR50_14780</name>
</gene>
<sequence length="302" mass="35053">MDHRTEGLESFYQRKMNWIPGNLKNGIGHFNVFHMRDFVGKQPGSAPYSRKDFYKVSLVIGRNKYYYADKTIEIEEAALLFGNPMIPYKWEPLDGEQDGCFCIFTEAFFNQFGRIRDYTVFQPGSSPVFLLGKEQVKEMKAIYDRMFEVLRSEYAYKYDLLRNLIYELVHKANSLQPVETNLYKDSPANTRIAALFAELLERQFPIDSSNQRLELRNPAAFAAYLSIHTNHLNRALKSVSGKTTSQLIAERVAQEAKILLLHTDWSVSDIAFCLGFDEPSHFIAFFKKNTRKTPHVFRKEIV</sequence>
<dbReference type="GO" id="GO:0043565">
    <property type="term" value="F:sequence-specific DNA binding"/>
    <property type="evidence" value="ECO:0007669"/>
    <property type="project" value="InterPro"/>
</dbReference>
<dbReference type="SUPFAM" id="SSF46689">
    <property type="entry name" value="Homeodomain-like"/>
    <property type="match status" value="1"/>
</dbReference>
<dbReference type="Proteomes" id="UP000220133">
    <property type="component" value="Chromosome"/>
</dbReference>
<name>A0A291R0T7_9BACT</name>
<dbReference type="AlphaFoldDB" id="A0A291R0T7"/>
<evidence type="ECO:0000259" key="4">
    <source>
        <dbReference type="PROSITE" id="PS01124"/>
    </source>
</evidence>
<dbReference type="SMART" id="SM00342">
    <property type="entry name" value="HTH_ARAC"/>
    <property type="match status" value="1"/>
</dbReference>
<evidence type="ECO:0000256" key="3">
    <source>
        <dbReference type="ARBA" id="ARBA00023163"/>
    </source>
</evidence>
<dbReference type="InterPro" id="IPR018060">
    <property type="entry name" value="HTH_AraC"/>
</dbReference>
<dbReference type="PANTHER" id="PTHR43280">
    <property type="entry name" value="ARAC-FAMILY TRANSCRIPTIONAL REGULATOR"/>
    <property type="match status" value="1"/>
</dbReference>
<dbReference type="KEGG" id="cbae:COR50_14780"/>
<feature type="domain" description="HTH araC/xylS-type" evidence="4">
    <location>
        <begin position="190"/>
        <end position="300"/>
    </location>
</feature>
<evidence type="ECO:0000313" key="5">
    <source>
        <dbReference type="EMBL" id="ATL49889.1"/>
    </source>
</evidence>
<dbReference type="EMBL" id="CP023777">
    <property type="protein sequence ID" value="ATL49889.1"/>
    <property type="molecule type" value="Genomic_DNA"/>
</dbReference>
<evidence type="ECO:0000313" key="6">
    <source>
        <dbReference type="Proteomes" id="UP000220133"/>
    </source>
</evidence>
<reference evidence="5 6" key="1">
    <citation type="submission" date="2017-10" db="EMBL/GenBank/DDBJ databases">
        <title>Paenichitinophaga pekingensis gen. nov., sp. nov., isolated from activated sludge.</title>
        <authorList>
            <person name="Jin D."/>
            <person name="Kong X."/>
            <person name="Deng Y."/>
            <person name="Bai Z."/>
        </authorList>
    </citation>
    <scope>NUCLEOTIDE SEQUENCE [LARGE SCALE GENOMIC DNA]</scope>
    <source>
        <strain evidence="5 6">13</strain>
    </source>
</reference>
<dbReference type="Pfam" id="PF12833">
    <property type="entry name" value="HTH_18"/>
    <property type="match status" value="1"/>
</dbReference>
<dbReference type="PROSITE" id="PS01124">
    <property type="entry name" value="HTH_ARAC_FAMILY_2"/>
    <property type="match status" value="1"/>
</dbReference>
<proteinExistence type="predicted"/>
<keyword evidence="3" id="KW-0804">Transcription</keyword>
<accession>A0A291R0T7</accession>
<keyword evidence="1" id="KW-0805">Transcription regulation</keyword>
<dbReference type="OrthoDB" id="629929at2"/>